<accession>A0A1W0DBH2</accession>
<gene>
    <name evidence="2" type="ORF">B0T45_01710</name>
</gene>
<reference evidence="2 3" key="1">
    <citation type="submission" date="2017-02" db="EMBL/GenBank/DDBJ databases">
        <title>Chromobacterium haemolyticum H5244.</title>
        <authorList>
            <person name="Gulvik C.A."/>
        </authorList>
    </citation>
    <scope>NUCLEOTIDE SEQUENCE [LARGE SCALE GENOMIC DNA]</scope>
    <source>
        <strain evidence="2 3">H5244</strain>
    </source>
</reference>
<dbReference type="Proteomes" id="UP000192721">
    <property type="component" value="Unassembled WGS sequence"/>
</dbReference>
<organism evidence="2 3">
    <name type="scientific">Chromobacterium haemolyticum</name>
    <dbReference type="NCBI Taxonomy" id="394935"/>
    <lineage>
        <taxon>Bacteria</taxon>
        <taxon>Pseudomonadati</taxon>
        <taxon>Pseudomonadota</taxon>
        <taxon>Betaproteobacteria</taxon>
        <taxon>Neisseriales</taxon>
        <taxon>Chromobacteriaceae</taxon>
        <taxon>Chromobacterium</taxon>
    </lineage>
</organism>
<dbReference type="EMBL" id="MUKV01000001">
    <property type="protein sequence ID" value="OQS44340.1"/>
    <property type="molecule type" value="Genomic_DNA"/>
</dbReference>
<evidence type="ECO:0000256" key="1">
    <source>
        <dbReference type="SAM" id="SignalP"/>
    </source>
</evidence>
<proteinExistence type="predicted"/>
<keyword evidence="1" id="KW-0732">Signal</keyword>
<evidence type="ECO:0000313" key="3">
    <source>
        <dbReference type="Proteomes" id="UP000192721"/>
    </source>
</evidence>
<sequence length="99" mass="10666">MERMACKLLILWLGLWGCAGVAEACLPQAWACASPSDEGGKSAPRGAGKDITIGGLRFEREAVSNRLSLSPVLDLNKQAQLSLRLTPKQFGLRLKVNTD</sequence>
<feature type="signal peptide" evidence="1">
    <location>
        <begin position="1"/>
        <end position="24"/>
    </location>
</feature>
<feature type="chain" id="PRO_5012935567" evidence="1">
    <location>
        <begin position="25"/>
        <end position="99"/>
    </location>
</feature>
<name>A0A1W0DBH2_9NEIS</name>
<comment type="caution">
    <text evidence="2">The sequence shown here is derived from an EMBL/GenBank/DDBJ whole genome shotgun (WGS) entry which is preliminary data.</text>
</comment>
<protein>
    <submittedName>
        <fullName evidence="2">Uncharacterized protein</fullName>
    </submittedName>
</protein>
<evidence type="ECO:0000313" key="2">
    <source>
        <dbReference type="EMBL" id="OQS44340.1"/>
    </source>
</evidence>
<dbReference type="AlphaFoldDB" id="A0A1W0DBH2"/>